<evidence type="ECO:0000313" key="14">
    <source>
        <dbReference type="EnsemblMetazoa" id="CapteP164899"/>
    </source>
</evidence>
<keyword evidence="4 11" id="KW-0853">WD repeat</keyword>
<dbReference type="Proteomes" id="UP000014760">
    <property type="component" value="Unassembled WGS sequence"/>
</dbReference>
<dbReference type="OrthoDB" id="10261376at2759"/>
<dbReference type="FunFam" id="2.130.10.10:FF:000251">
    <property type="entry name" value="Dynein axonemal intermediate chain 1"/>
    <property type="match status" value="1"/>
</dbReference>
<comment type="similarity">
    <text evidence="2">Belongs to the dynein intermediate chain family.</text>
</comment>
<dbReference type="GO" id="GO:0045503">
    <property type="term" value="F:dynein light chain binding"/>
    <property type="evidence" value="ECO:0007669"/>
    <property type="project" value="TreeGrafter"/>
</dbReference>
<accession>R7TS79</accession>
<evidence type="ECO:0000256" key="12">
    <source>
        <dbReference type="SAM" id="MobiDB-lite"/>
    </source>
</evidence>
<proteinExistence type="inferred from homology"/>
<keyword evidence="9" id="KW-0206">Cytoskeleton</keyword>
<feature type="repeat" description="WD" evidence="11">
    <location>
        <begin position="536"/>
        <end position="578"/>
    </location>
</feature>
<dbReference type="InterPro" id="IPR036322">
    <property type="entry name" value="WD40_repeat_dom_sf"/>
</dbReference>
<dbReference type="HOGENOM" id="CLU_015820_2_0_1"/>
<evidence type="ECO:0000256" key="1">
    <source>
        <dbReference type="ARBA" id="ARBA00004430"/>
    </source>
</evidence>
<dbReference type="STRING" id="283909.R7TS79"/>
<sequence length="711" mass="80306">MPAKGNPKGRATSDAASSTGRPARSKRFSVAGRPLFTKDDDNATEMGDGHDDDWTQPKSLVKPDDQLQLTEAELKEEFTRILTANNPHAPQNIVRYNFKDCQFKQISSVDQLAIHFALDGNMIHKESDEARRQMARGAQADANEQASEKAEGEKPADEDGEKEGEKEADVPEDGGVTPAPGASAGGSDKKLTNQFNYSERASQTYNNPHRERGCATEPPPRATFAGSITQWEIYDAYQEDFEKQEKNKDKKVVAGRKDEESKRKKLTVVDNQSDDITRVATAAKIVERMVNQNTFEDVALDFKYYEDQSDEYRDQEGTLLPLWKFSHEKAKKLAVTSLCWSPKFMDFFVVGHGSYDFLKQNQGLIQFCSLKNPSYPEYIFQTDSGVMSLDFHAEQPYLVCVGFYDGSVGVFNVVENKTGPIFMSTAKTGKHTDPVWQVRWQKEDLDYNLNFYSVSTDGRVSSWTLIKNELHHYDVIRLQLDDVPAEGPDGTVIDTLGGGTAFDFHKEKDYLFLVGTEEGMIYVCSKAYSSTFLDKFAAHHMAVYRVAWNTFHPQIYMTCSADWTVKIWDRTNSKKEPVFTFDLNSAVGDVAWAPYSSTVFAAVTADGKCHVFDLNVNKYEPICDQLVTPKKKTKLTHIAFNPKYPVIVVGDDRGYVTSLKLSPNLRKMPKEKKGQEQMKPAEKEAQRREFEIAKMDKLLAMVRQQDKNQPT</sequence>
<gene>
    <name evidence="13" type="ORF">CAPTEDRAFT_164899</name>
</gene>
<dbReference type="PROSITE" id="PS50082">
    <property type="entry name" value="WD_REPEATS_2"/>
    <property type="match status" value="1"/>
</dbReference>
<dbReference type="GO" id="GO:0003002">
    <property type="term" value="P:regionalization"/>
    <property type="evidence" value="ECO:0007669"/>
    <property type="project" value="UniProtKB-ARBA"/>
</dbReference>
<keyword evidence="8" id="KW-0505">Motor protein</keyword>
<reference evidence="14" key="3">
    <citation type="submission" date="2015-06" db="UniProtKB">
        <authorList>
            <consortium name="EnsemblMetazoa"/>
        </authorList>
    </citation>
    <scope>IDENTIFICATION</scope>
</reference>
<feature type="region of interest" description="Disordered" evidence="12">
    <location>
        <begin position="244"/>
        <end position="264"/>
    </location>
</feature>
<keyword evidence="3" id="KW-0963">Cytoplasm</keyword>
<feature type="region of interest" description="Disordered" evidence="12">
    <location>
        <begin position="666"/>
        <end position="685"/>
    </location>
</feature>
<dbReference type="OMA" id="VWEDMRA"/>
<evidence type="ECO:0000256" key="11">
    <source>
        <dbReference type="PROSITE-ProRule" id="PRU00221"/>
    </source>
</evidence>
<reference evidence="13 15" key="2">
    <citation type="journal article" date="2013" name="Nature">
        <title>Insights into bilaterian evolution from three spiralian genomes.</title>
        <authorList>
            <person name="Simakov O."/>
            <person name="Marletaz F."/>
            <person name="Cho S.J."/>
            <person name="Edsinger-Gonzales E."/>
            <person name="Havlak P."/>
            <person name="Hellsten U."/>
            <person name="Kuo D.H."/>
            <person name="Larsson T."/>
            <person name="Lv J."/>
            <person name="Arendt D."/>
            <person name="Savage R."/>
            <person name="Osoegawa K."/>
            <person name="de Jong P."/>
            <person name="Grimwood J."/>
            <person name="Chapman J.A."/>
            <person name="Shapiro H."/>
            <person name="Aerts A."/>
            <person name="Otillar R.P."/>
            <person name="Terry A.Y."/>
            <person name="Boore J.L."/>
            <person name="Grigoriev I.V."/>
            <person name="Lindberg D.R."/>
            <person name="Seaver E.C."/>
            <person name="Weisblat D.A."/>
            <person name="Putnam N.H."/>
            <person name="Rokhsar D.S."/>
        </authorList>
    </citation>
    <scope>NUCLEOTIDE SEQUENCE</scope>
    <source>
        <strain evidence="13 15">I ESC-2004</strain>
    </source>
</reference>
<comment type="subcellular location">
    <subcellularLocation>
        <location evidence="1">Cytoplasm</location>
        <location evidence="1">Cytoskeleton</location>
        <location evidence="1">Cilium axoneme</location>
    </subcellularLocation>
</comment>
<dbReference type="EnsemblMetazoa" id="CapteT164899">
    <property type="protein sequence ID" value="CapteP164899"/>
    <property type="gene ID" value="CapteG164899"/>
</dbReference>
<dbReference type="GO" id="GO:0045504">
    <property type="term" value="F:dynein heavy chain binding"/>
    <property type="evidence" value="ECO:0007669"/>
    <property type="project" value="TreeGrafter"/>
</dbReference>
<dbReference type="GO" id="GO:0005874">
    <property type="term" value="C:microtubule"/>
    <property type="evidence" value="ECO:0007669"/>
    <property type="project" value="UniProtKB-KW"/>
</dbReference>
<keyword evidence="5" id="KW-0493">Microtubule</keyword>
<feature type="region of interest" description="Disordered" evidence="12">
    <location>
        <begin position="128"/>
        <end position="223"/>
    </location>
</feature>
<dbReference type="FunCoup" id="R7TS79">
    <property type="interactions" value="39"/>
</dbReference>
<dbReference type="EMBL" id="KB308810">
    <property type="protein sequence ID" value="ELT96514.1"/>
    <property type="molecule type" value="Genomic_DNA"/>
</dbReference>
<feature type="compositionally biased region" description="Basic and acidic residues" evidence="12">
    <location>
        <begin position="36"/>
        <end position="60"/>
    </location>
</feature>
<dbReference type="InterPro" id="IPR015943">
    <property type="entry name" value="WD40/YVTN_repeat-like_dom_sf"/>
</dbReference>
<dbReference type="InterPro" id="IPR050687">
    <property type="entry name" value="Dynein_IC"/>
</dbReference>
<protein>
    <submittedName>
        <fullName evidence="13 14">Uncharacterized protein</fullName>
    </submittedName>
</protein>
<keyword evidence="7" id="KW-0243">Dynein</keyword>
<evidence type="ECO:0000313" key="15">
    <source>
        <dbReference type="Proteomes" id="UP000014760"/>
    </source>
</evidence>
<feature type="compositionally biased region" description="Basic and acidic residues" evidence="12">
    <location>
        <begin position="146"/>
        <end position="169"/>
    </location>
</feature>
<dbReference type="Gene3D" id="2.130.10.10">
    <property type="entry name" value="YVTN repeat-like/Quinoprotein amine dehydrogenase"/>
    <property type="match status" value="2"/>
</dbReference>
<organism evidence="13">
    <name type="scientific">Capitella teleta</name>
    <name type="common">Polychaete worm</name>
    <dbReference type="NCBI Taxonomy" id="283909"/>
    <lineage>
        <taxon>Eukaryota</taxon>
        <taxon>Metazoa</taxon>
        <taxon>Spiralia</taxon>
        <taxon>Lophotrochozoa</taxon>
        <taxon>Annelida</taxon>
        <taxon>Polychaeta</taxon>
        <taxon>Sedentaria</taxon>
        <taxon>Scolecida</taxon>
        <taxon>Capitellidae</taxon>
        <taxon>Capitella</taxon>
    </lineage>
</organism>
<dbReference type="GO" id="GO:0003341">
    <property type="term" value="P:cilium movement"/>
    <property type="evidence" value="ECO:0007669"/>
    <property type="project" value="TreeGrafter"/>
</dbReference>
<name>R7TS79_CAPTE</name>
<keyword evidence="15" id="KW-1185">Reference proteome</keyword>
<dbReference type="PANTHER" id="PTHR12442">
    <property type="entry name" value="DYNEIN INTERMEDIATE CHAIN"/>
    <property type="match status" value="1"/>
</dbReference>
<dbReference type="Pfam" id="PF00400">
    <property type="entry name" value="WD40"/>
    <property type="match status" value="1"/>
</dbReference>
<keyword evidence="10" id="KW-0966">Cell projection</keyword>
<evidence type="ECO:0000256" key="3">
    <source>
        <dbReference type="ARBA" id="ARBA00022490"/>
    </source>
</evidence>
<dbReference type="GO" id="GO:0036158">
    <property type="term" value="P:outer dynein arm assembly"/>
    <property type="evidence" value="ECO:0007669"/>
    <property type="project" value="TreeGrafter"/>
</dbReference>
<evidence type="ECO:0000313" key="13">
    <source>
        <dbReference type="EMBL" id="ELT96514.1"/>
    </source>
</evidence>
<dbReference type="SMART" id="SM00320">
    <property type="entry name" value="WD40"/>
    <property type="match status" value="5"/>
</dbReference>
<feature type="compositionally biased region" description="Basic and acidic residues" evidence="12">
    <location>
        <begin position="244"/>
        <end position="262"/>
    </location>
</feature>
<feature type="compositionally biased region" description="Polar residues" evidence="12">
    <location>
        <begin position="192"/>
        <end position="207"/>
    </location>
</feature>
<dbReference type="FunFam" id="2.130.10.10:FF:000349">
    <property type="entry name" value="Dynein axonemal intermediate chain 1"/>
    <property type="match status" value="1"/>
</dbReference>
<reference evidence="15" key="1">
    <citation type="submission" date="2012-12" db="EMBL/GenBank/DDBJ databases">
        <authorList>
            <person name="Hellsten U."/>
            <person name="Grimwood J."/>
            <person name="Chapman J.A."/>
            <person name="Shapiro H."/>
            <person name="Aerts A."/>
            <person name="Otillar R.P."/>
            <person name="Terry A.Y."/>
            <person name="Boore J.L."/>
            <person name="Simakov O."/>
            <person name="Marletaz F."/>
            <person name="Cho S.-J."/>
            <person name="Edsinger-Gonzales E."/>
            <person name="Havlak P."/>
            <person name="Kuo D.-H."/>
            <person name="Larsson T."/>
            <person name="Lv J."/>
            <person name="Arendt D."/>
            <person name="Savage R."/>
            <person name="Osoegawa K."/>
            <person name="de Jong P."/>
            <person name="Lindberg D.R."/>
            <person name="Seaver E.C."/>
            <person name="Weisblat D.A."/>
            <person name="Putnam N.H."/>
            <person name="Grigoriev I.V."/>
            <person name="Rokhsar D.S."/>
        </authorList>
    </citation>
    <scope>NUCLEOTIDE SEQUENCE</scope>
    <source>
        <strain evidence="15">I ESC-2004</strain>
    </source>
</reference>
<dbReference type="SUPFAM" id="SSF50978">
    <property type="entry name" value="WD40 repeat-like"/>
    <property type="match status" value="1"/>
</dbReference>
<dbReference type="PANTHER" id="PTHR12442:SF11">
    <property type="entry name" value="DYNEIN AXONEMAL INTERMEDIATE CHAIN 1"/>
    <property type="match status" value="1"/>
</dbReference>
<dbReference type="GO" id="GO:0036157">
    <property type="term" value="C:outer dynein arm"/>
    <property type="evidence" value="ECO:0007669"/>
    <property type="project" value="TreeGrafter"/>
</dbReference>
<evidence type="ECO:0000256" key="10">
    <source>
        <dbReference type="ARBA" id="ARBA00023273"/>
    </source>
</evidence>
<dbReference type="InterPro" id="IPR001680">
    <property type="entry name" value="WD40_rpt"/>
</dbReference>
<evidence type="ECO:0000256" key="7">
    <source>
        <dbReference type="ARBA" id="ARBA00023017"/>
    </source>
</evidence>
<evidence type="ECO:0000256" key="2">
    <source>
        <dbReference type="ARBA" id="ARBA00011059"/>
    </source>
</evidence>
<dbReference type="AlphaFoldDB" id="R7TS79"/>
<evidence type="ECO:0000256" key="4">
    <source>
        <dbReference type="ARBA" id="ARBA00022574"/>
    </source>
</evidence>
<evidence type="ECO:0000256" key="9">
    <source>
        <dbReference type="ARBA" id="ARBA00023212"/>
    </source>
</evidence>
<evidence type="ECO:0000256" key="5">
    <source>
        <dbReference type="ARBA" id="ARBA00022701"/>
    </source>
</evidence>
<feature type="region of interest" description="Disordered" evidence="12">
    <location>
        <begin position="1"/>
        <end position="60"/>
    </location>
</feature>
<dbReference type="EMBL" id="AMQN01002267">
    <property type="status" value="NOT_ANNOTATED_CDS"/>
    <property type="molecule type" value="Genomic_DNA"/>
</dbReference>
<evidence type="ECO:0000256" key="6">
    <source>
        <dbReference type="ARBA" id="ARBA00022737"/>
    </source>
</evidence>
<feature type="compositionally biased region" description="Basic and acidic residues" evidence="12">
    <location>
        <begin position="671"/>
        <end position="685"/>
    </location>
</feature>
<evidence type="ECO:0000256" key="8">
    <source>
        <dbReference type="ARBA" id="ARBA00023175"/>
    </source>
</evidence>
<keyword evidence="6" id="KW-0677">Repeat</keyword>